<keyword evidence="6" id="KW-1185">Reference proteome</keyword>
<dbReference type="PANTHER" id="PTHR30270">
    <property type="entry name" value="THIAMINE-MONOPHOSPHATE KINASE"/>
    <property type="match status" value="1"/>
</dbReference>
<feature type="binding site" evidence="2">
    <location>
        <position position="289"/>
    </location>
    <ligand>
        <name>substrate</name>
    </ligand>
</feature>
<gene>
    <name evidence="2" type="primary">thiL</name>
    <name evidence="5" type="ORF">DI53_1574</name>
</gene>
<feature type="binding site" evidence="2">
    <location>
        <position position="133"/>
    </location>
    <ligand>
        <name>Mg(2+)</name>
        <dbReference type="ChEBI" id="CHEBI:18420"/>
        <label>1</label>
    </ligand>
</feature>
<organism evidence="5 6">
    <name type="scientific">Sphingobacterium deserti</name>
    <dbReference type="NCBI Taxonomy" id="1229276"/>
    <lineage>
        <taxon>Bacteria</taxon>
        <taxon>Pseudomonadati</taxon>
        <taxon>Bacteroidota</taxon>
        <taxon>Sphingobacteriia</taxon>
        <taxon>Sphingobacteriales</taxon>
        <taxon>Sphingobacteriaceae</taxon>
        <taxon>Sphingobacterium</taxon>
    </lineage>
</organism>
<dbReference type="Gene3D" id="3.90.650.10">
    <property type="entry name" value="PurM-like C-terminal domain"/>
    <property type="match status" value="1"/>
</dbReference>
<dbReference type="InterPro" id="IPR036921">
    <property type="entry name" value="PurM-like_N_sf"/>
</dbReference>
<feature type="binding site" evidence="2">
    <location>
        <position position="40"/>
    </location>
    <ligand>
        <name>Mg(2+)</name>
        <dbReference type="ChEBI" id="CHEBI:18420"/>
        <label>3</label>
    </ligand>
</feature>
<proteinExistence type="inferred from homology"/>
<evidence type="ECO:0000259" key="3">
    <source>
        <dbReference type="Pfam" id="PF00586"/>
    </source>
</evidence>
<dbReference type="Gene3D" id="3.30.1330.10">
    <property type="entry name" value="PurM-like, N-terminal domain"/>
    <property type="match status" value="1"/>
</dbReference>
<feature type="domain" description="PurM-like N-terminal" evidence="3">
    <location>
        <begin position="38"/>
        <end position="150"/>
    </location>
</feature>
<comment type="similarity">
    <text evidence="2">Belongs to the thiamine-monophosphate kinase family.</text>
</comment>
<feature type="binding site" evidence="2">
    <location>
        <position position="159"/>
    </location>
    <ligand>
        <name>ATP</name>
        <dbReference type="ChEBI" id="CHEBI:30616"/>
    </ligand>
</feature>
<dbReference type="eggNOG" id="COG0611">
    <property type="taxonomic scope" value="Bacteria"/>
</dbReference>
<dbReference type="SUPFAM" id="SSF55326">
    <property type="entry name" value="PurM N-terminal domain-like"/>
    <property type="match status" value="1"/>
</dbReference>
<keyword evidence="2" id="KW-0547">Nucleotide-binding</keyword>
<keyword evidence="1 2" id="KW-0784">Thiamine biosynthesis</keyword>
<comment type="catalytic activity">
    <reaction evidence="2">
        <text>thiamine phosphate + ATP = thiamine diphosphate + ADP</text>
        <dbReference type="Rhea" id="RHEA:15913"/>
        <dbReference type="ChEBI" id="CHEBI:30616"/>
        <dbReference type="ChEBI" id="CHEBI:37575"/>
        <dbReference type="ChEBI" id="CHEBI:58937"/>
        <dbReference type="ChEBI" id="CHEBI:456216"/>
        <dbReference type="EC" id="2.7.4.16"/>
    </reaction>
</comment>
<dbReference type="RefSeq" id="WP_037497374.1">
    <property type="nucleotide sequence ID" value="NZ_JJMU01000024.1"/>
</dbReference>
<dbReference type="InterPro" id="IPR016188">
    <property type="entry name" value="PurM-like_N"/>
</dbReference>
<dbReference type="EMBL" id="JJMU01000024">
    <property type="protein sequence ID" value="KGE14545.1"/>
    <property type="molecule type" value="Genomic_DNA"/>
</dbReference>
<dbReference type="InterPro" id="IPR006283">
    <property type="entry name" value="ThiL-like"/>
</dbReference>
<feature type="binding site" evidence="2">
    <location>
        <begin position="132"/>
        <end position="133"/>
    </location>
    <ligand>
        <name>ATP</name>
        <dbReference type="ChEBI" id="CHEBI:30616"/>
    </ligand>
</feature>
<dbReference type="GO" id="GO:0005524">
    <property type="term" value="F:ATP binding"/>
    <property type="evidence" value="ECO:0007669"/>
    <property type="project" value="UniProtKB-UniRule"/>
</dbReference>
<comment type="pathway">
    <text evidence="2">Cofactor biosynthesis; thiamine diphosphate biosynthesis; thiamine diphosphate from thiamine phosphate: step 1/1.</text>
</comment>
<dbReference type="GO" id="GO:0000287">
    <property type="term" value="F:magnesium ion binding"/>
    <property type="evidence" value="ECO:0007669"/>
    <property type="project" value="UniProtKB-UniRule"/>
</dbReference>
<dbReference type="GO" id="GO:0009228">
    <property type="term" value="P:thiamine biosynthetic process"/>
    <property type="evidence" value="ECO:0007669"/>
    <property type="project" value="UniProtKB-KW"/>
</dbReference>
<dbReference type="STRING" id="1229276.DI53_1574"/>
<dbReference type="HAMAP" id="MF_02128">
    <property type="entry name" value="TMP_kinase"/>
    <property type="match status" value="1"/>
</dbReference>
<dbReference type="PATRIC" id="fig|1229276.3.peg.1630"/>
<dbReference type="InterPro" id="IPR010918">
    <property type="entry name" value="PurM-like_C_dom"/>
</dbReference>
<feature type="binding site" evidence="2">
    <location>
        <position position="115"/>
    </location>
    <ligand>
        <name>ATP</name>
        <dbReference type="ChEBI" id="CHEBI:30616"/>
    </ligand>
</feature>
<feature type="binding site" evidence="2">
    <location>
        <position position="238"/>
    </location>
    <ligand>
        <name>ATP</name>
        <dbReference type="ChEBI" id="CHEBI:30616"/>
    </ligand>
</feature>
<feature type="binding site" evidence="2">
    <location>
        <position position="63"/>
    </location>
    <ligand>
        <name>substrate</name>
    </ligand>
</feature>
<feature type="binding site" evidence="2">
    <location>
        <position position="54"/>
    </location>
    <ligand>
        <name>Mg(2+)</name>
        <dbReference type="ChEBI" id="CHEBI:18420"/>
        <label>4</label>
    </ligand>
</feature>
<evidence type="ECO:0000259" key="4">
    <source>
        <dbReference type="Pfam" id="PF02769"/>
    </source>
</evidence>
<keyword evidence="2" id="KW-0460">Magnesium</keyword>
<comment type="miscellaneous">
    <text evidence="2">Reaction mechanism of ThiL seems to utilize a direct, inline transfer of the gamma-phosphate of ATP to TMP rather than a phosphorylated enzyme intermediate.</text>
</comment>
<protein>
    <recommendedName>
        <fullName evidence="2">Thiamine-monophosphate kinase</fullName>
        <shortName evidence="2">TMP kinase</shortName>
        <shortName evidence="2">Thiamine-phosphate kinase</shortName>
        <ecNumber evidence="2">2.7.4.16</ecNumber>
    </recommendedName>
</protein>
<reference evidence="6" key="1">
    <citation type="submission" date="2014-04" db="EMBL/GenBank/DDBJ databases">
        <title>Whole-Genome optical mapping and complete genome sequence of Sphingobacterium deserti sp. nov., a new spaces isolated from desert in the west of China.</title>
        <authorList>
            <person name="Teng C."/>
            <person name="Zhou Z."/>
            <person name="Li X."/>
            <person name="Chen M."/>
            <person name="Lin M."/>
            <person name="Wang L."/>
            <person name="Su S."/>
            <person name="Zhang C."/>
            <person name="Zhang W."/>
        </authorList>
    </citation>
    <scope>NUCLEOTIDE SEQUENCE [LARGE SCALE GENOMIC DNA]</scope>
    <source>
        <strain evidence="6">ACCC05744</strain>
    </source>
</reference>
<keyword evidence="2" id="KW-0479">Metal-binding</keyword>
<keyword evidence="2 5" id="KW-0418">Kinase</keyword>
<dbReference type="PIRSF" id="PIRSF005303">
    <property type="entry name" value="Thiam_monoph_kin"/>
    <property type="match status" value="1"/>
</dbReference>
<dbReference type="SUPFAM" id="SSF56042">
    <property type="entry name" value="PurM C-terminal domain-like"/>
    <property type="match status" value="1"/>
</dbReference>
<dbReference type="Pfam" id="PF00586">
    <property type="entry name" value="AIRS"/>
    <property type="match status" value="1"/>
</dbReference>
<dbReference type="Proteomes" id="UP000031802">
    <property type="component" value="Unassembled WGS sequence"/>
</dbReference>
<feature type="binding site" evidence="2">
    <location>
        <position position="85"/>
    </location>
    <ligand>
        <name>Mg(2+)</name>
        <dbReference type="ChEBI" id="CHEBI:18420"/>
        <label>3</label>
    </ligand>
</feature>
<dbReference type="EC" id="2.7.4.16" evidence="2"/>
<dbReference type="UniPathway" id="UPA00060">
    <property type="reaction ID" value="UER00142"/>
</dbReference>
<name>A0A0B8T970_9SPHI</name>
<dbReference type="NCBIfam" id="TIGR01379">
    <property type="entry name" value="thiL"/>
    <property type="match status" value="1"/>
</dbReference>
<evidence type="ECO:0000256" key="1">
    <source>
        <dbReference type="ARBA" id="ARBA00022977"/>
    </source>
</evidence>
<comment type="caution">
    <text evidence="5">The sequence shown here is derived from an EMBL/GenBank/DDBJ whole genome shotgun (WGS) entry which is preliminary data.</text>
</comment>
<evidence type="ECO:0000313" key="6">
    <source>
        <dbReference type="Proteomes" id="UP000031802"/>
    </source>
</evidence>
<feature type="binding site" evidence="2">
    <location>
        <position position="40"/>
    </location>
    <ligand>
        <name>Mg(2+)</name>
        <dbReference type="ChEBI" id="CHEBI:18420"/>
        <label>4</label>
    </ligand>
</feature>
<accession>A0A0B8T970</accession>
<evidence type="ECO:0000256" key="2">
    <source>
        <dbReference type="HAMAP-Rule" id="MF_02128"/>
    </source>
</evidence>
<feature type="binding site" evidence="2">
    <location>
        <position position="236"/>
    </location>
    <ligand>
        <name>Mg(2+)</name>
        <dbReference type="ChEBI" id="CHEBI:18420"/>
        <label>3</label>
    </ligand>
</feature>
<evidence type="ECO:0000313" key="5">
    <source>
        <dbReference type="EMBL" id="KGE14545.1"/>
    </source>
</evidence>
<sequence>MFDNKQRTDINELGEFGLIDYLTKAVEIKELSTVKGIGDDAAVLDFSSKKTLISTDLLLEGIHFDLRYVPLKHLGYKAVQVNLSDIYAMNGIASQITFSIGLSSKFPVEAVEEIYQGVLIACEKFNVDLVGGDTSASAQGLVISVTSIGYADADKVVYRSGAKEGDLLCVSGDLGGAYVGLQLLEREKNIFIENPNIQPDLEGKDYIVERQLKPESRKDIVELFETYGIQPHAMIDVSDGLASEILHICKASKVGCKLYEDKIPIDPMTYETAREFGLDPTVCALNGGEDYELLFTVPQDQYDKVKNQLDISIIGYITEEAAGCEMISKSGHVHPIQAQGWNAFKQSSNDGSTA</sequence>
<feature type="binding site" evidence="2">
    <location>
        <position position="85"/>
    </location>
    <ligand>
        <name>Mg(2+)</name>
        <dbReference type="ChEBI" id="CHEBI:18420"/>
        <label>2</label>
    </ligand>
</feature>
<feature type="binding site" evidence="2">
    <location>
        <position position="341"/>
    </location>
    <ligand>
        <name>substrate</name>
    </ligand>
</feature>
<comment type="function">
    <text evidence="2">Catalyzes the ATP-dependent phosphorylation of thiamine-monophosphate (TMP) to form thiamine-pyrophosphate (TPP), the active form of vitamin B1.</text>
</comment>
<feature type="binding site" evidence="2">
    <location>
        <position position="239"/>
    </location>
    <ligand>
        <name>Mg(2+)</name>
        <dbReference type="ChEBI" id="CHEBI:18420"/>
        <label>5</label>
    </ligand>
</feature>
<feature type="domain" description="PurM-like C-terminal" evidence="4">
    <location>
        <begin position="163"/>
        <end position="320"/>
    </location>
</feature>
<reference evidence="5 6" key="2">
    <citation type="journal article" date="2015" name="PLoS ONE">
        <title>Whole-Genome Optical Mapping and Finished Genome Sequence of Sphingobacterium deserti sp. nov., a New Species Isolated from the Western Desert of China.</title>
        <authorList>
            <person name="Teng C."/>
            <person name="Zhou Z."/>
            <person name="Molnar I."/>
            <person name="Li X."/>
            <person name="Tang R."/>
            <person name="Chen M."/>
            <person name="Wang L."/>
            <person name="Su S."/>
            <person name="Zhang W."/>
            <person name="Lin M."/>
        </authorList>
    </citation>
    <scope>NUCLEOTIDE SEQUENCE [LARGE SCALE GENOMIC DNA]</scope>
    <source>
        <strain evidence="6">ACCC05744</strain>
    </source>
</reference>
<dbReference type="GO" id="GO:0009229">
    <property type="term" value="P:thiamine diphosphate biosynthetic process"/>
    <property type="evidence" value="ECO:0007669"/>
    <property type="project" value="UniProtKB-UniRule"/>
</dbReference>
<dbReference type="PANTHER" id="PTHR30270:SF0">
    <property type="entry name" value="THIAMINE-MONOPHOSPHATE KINASE"/>
    <property type="match status" value="1"/>
</dbReference>
<dbReference type="AlphaFoldDB" id="A0A0B8T970"/>
<dbReference type="Pfam" id="PF02769">
    <property type="entry name" value="AIRS_C"/>
    <property type="match status" value="1"/>
</dbReference>
<feature type="binding site" evidence="2">
    <location>
        <position position="56"/>
    </location>
    <ligand>
        <name>Mg(2+)</name>
        <dbReference type="ChEBI" id="CHEBI:18420"/>
        <label>1</label>
    </ligand>
</feature>
<dbReference type="CDD" id="cd02194">
    <property type="entry name" value="ThiL"/>
    <property type="match status" value="1"/>
</dbReference>
<feature type="binding site" evidence="2">
    <location>
        <position position="85"/>
    </location>
    <ligand>
        <name>Mg(2+)</name>
        <dbReference type="ChEBI" id="CHEBI:18420"/>
        <label>4</label>
    </ligand>
</feature>
<keyword evidence="2" id="KW-0067">ATP-binding</keyword>
<dbReference type="OrthoDB" id="9802811at2"/>
<keyword evidence="2" id="KW-0808">Transferase</keyword>
<dbReference type="InterPro" id="IPR036676">
    <property type="entry name" value="PurM-like_C_sf"/>
</dbReference>
<dbReference type="GO" id="GO:0009030">
    <property type="term" value="F:thiamine-phosphate kinase activity"/>
    <property type="evidence" value="ECO:0007669"/>
    <property type="project" value="UniProtKB-UniRule"/>
</dbReference>
<feature type="binding site" evidence="2">
    <location>
        <position position="55"/>
    </location>
    <ligand>
        <name>Mg(2+)</name>
        <dbReference type="ChEBI" id="CHEBI:18420"/>
        <label>1</label>
    </ligand>
</feature>
<feature type="binding site" evidence="2">
    <location>
        <position position="56"/>
    </location>
    <ligand>
        <name>Mg(2+)</name>
        <dbReference type="ChEBI" id="CHEBI:18420"/>
        <label>2</label>
    </ligand>
</feature>